<comment type="caution">
    <text evidence="2">The sequence shown here is derived from an EMBL/GenBank/DDBJ whole genome shotgun (WGS) entry which is preliminary data.</text>
</comment>
<evidence type="ECO:0000256" key="1">
    <source>
        <dbReference type="SAM" id="SignalP"/>
    </source>
</evidence>
<feature type="chain" id="PRO_5028005313" evidence="1">
    <location>
        <begin position="26"/>
        <end position="210"/>
    </location>
</feature>
<keyword evidence="1" id="KW-0732">Signal</keyword>
<dbReference type="AlphaFoldDB" id="A0A7C5RSF8"/>
<accession>A0A7C5RSF8</accession>
<dbReference type="EMBL" id="DRWX01000099">
    <property type="protein sequence ID" value="HHM95970.1"/>
    <property type="molecule type" value="Genomic_DNA"/>
</dbReference>
<feature type="signal peptide" evidence="1">
    <location>
        <begin position="1"/>
        <end position="25"/>
    </location>
</feature>
<reference evidence="2" key="1">
    <citation type="journal article" date="2020" name="mSystems">
        <title>Genome- and Community-Level Interaction Insights into Carbon Utilization and Element Cycling Functions of Hydrothermarchaeota in Hydrothermal Sediment.</title>
        <authorList>
            <person name="Zhou Z."/>
            <person name="Liu Y."/>
            <person name="Xu W."/>
            <person name="Pan J."/>
            <person name="Luo Z.H."/>
            <person name="Li M."/>
        </authorList>
    </citation>
    <scope>NUCLEOTIDE SEQUENCE [LARGE SCALE GENOMIC DNA]</scope>
    <source>
        <strain evidence="2">SpSt-1065</strain>
    </source>
</reference>
<protein>
    <submittedName>
        <fullName evidence="2">Uncharacterized protein</fullName>
    </submittedName>
</protein>
<evidence type="ECO:0000313" key="2">
    <source>
        <dbReference type="EMBL" id="HHM95970.1"/>
    </source>
</evidence>
<proteinExistence type="predicted"/>
<organism evidence="2">
    <name type="scientific">Thermomicrobium roseum</name>
    <dbReference type="NCBI Taxonomy" id="500"/>
    <lineage>
        <taxon>Bacteria</taxon>
        <taxon>Pseudomonadati</taxon>
        <taxon>Thermomicrobiota</taxon>
        <taxon>Thermomicrobia</taxon>
        <taxon>Thermomicrobiales</taxon>
        <taxon>Thermomicrobiaceae</taxon>
        <taxon>Thermomicrobium</taxon>
    </lineage>
</organism>
<name>A0A7C5RSF8_THERO</name>
<sequence>MTLRMGLLFILATLAFSFVAVPALAAPGSTDPTVNRQLAAVRAATAKYHDPAAALADGYLPTEFFVASPNGGMGMHYVNPSRVGKLDPLRPDVLLYEPTPGGPRLVAVEYLQFASVQLPESADWTLWFLQDPPPKGSTFAPAPSLFGQHFDGPMPGHEPGMSWHYDLHVWLWQANPDGVFHVEPERALPELASEQISLPIAQRLPALKAT</sequence>
<gene>
    <name evidence="2" type="ORF">ENM21_02000</name>
</gene>